<protein>
    <submittedName>
        <fullName evidence="1">Uncharacterized protein</fullName>
    </submittedName>
</protein>
<gene>
    <name evidence="1" type="ORF">O181_070259</name>
</gene>
<dbReference type="EMBL" id="AVOT02036094">
    <property type="protein sequence ID" value="MBW0530544.1"/>
    <property type="molecule type" value="Genomic_DNA"/>
</dbReference>
<reference evidence="1" key="1">
    <citation type="submission" date="2021-03" db="EMBL/GenBank/DDBJ databases">
        <title>Draft genome sequence of rust myrtle Austropuccinia psidii MF-1, a brazilian biotype.</title>
        <authorList>
            <person name="Quecine M.C."/>
            <person name="Pachon D.M.R."/>
            <person name="Bonatelli M.L."/>
            <person name="Correr F.H."/>
            <person name="Franceschini L.M."/>
            <person name="Leite T.F."/>
            <person name="Margarido G.R.A."/>
            <person name="Almeida C.A."/>
            <person name="Ferrarezi J.A."/>
            <person name="Labate C.A."/>
        </authorList>
    </citation>
    <scope>NUCLEOTIDE SEQUENCE</scope>
    <source>
        <strain evidence="1">MF-1</strain>
    </source>
</reference>
<evidence type="ECO:0000313" key="1">
    <source>
        <dbReference type="EMBL" id="MBW0530544.1"/>
    </source>
</evidence>
<organism evidence="1 2">
    <name type="scientific">Austropuccinia psidii MF-1</name>
    <dbReference type="NCBI Taxonomy" id="1389203"/>
    <lineage>
        <taxon>Eukaryota</taxon>
        <taxon>Fungi</taxon>
        <taxon>Dikarya</taxon>
        <taxon>Basidiomycota</taxon>
        <taxon>Pucciniomycotina</taxon>
        <taxon>Pucciniomycetes</taxon>
        <taxon>Pucciniales</taxon>
        <taxon>Sphaerophragmiaceae</taxon>
        <taxon>Austropuccinia</taxon>
    </lineage>
</organism>
<keyword evidence="2" id="KW-1185">Reference proteome</keyword>
<name>A0A9Q3I9B2_9BASI</name>
<sequence length="157" mass="18478">MIRRFCAYGVDFRNSDSFNHSLYNLIPALELKYRKSINSSTGKTPAIMEKCWNPRLPYETLKKDLDDMYSTARIFNIILDKKRHNTNRCMQDYFKYARERWEKRHKPPDLRIGNLVLVSSLNFNSIKGPKKLKDSFAGPFMMRELHVPNSVQLDLTG</sequence>
<accession>A0A9Q3I9B2</accession>
<dbReference type="Proteomes" id="UP000765509">
    <property type="component" value="Unassembled WGS sequence"/>
</dbReference>
<proteinExistence type="predicted"/>
<comment type="caution">
    <text evidence="1">The sequence shown here is derived from an EMBL/GenBank/DDBJ whole genome shotgun (WGS) entry which is preliminary data.</text>
</comment>
<evidence type="ECO:0000313" key="2">
    <source>
        <dbReference type="Proteomes" id="UP000765509"/>
    </source>
</evidence>
<dbReference type="AlphaFoldDB" id="A0A9Q3I9B2"/>